<dbReference type="EMBL" id="JADKYU010000014">
    <property type="protein sequence ID" value="MBF4982849.1"/>
    <property type="molecule type" value="Genomic_DNA"/>
</dbReference>
<name>A0ABS0A0F7_9FLAO</name>
<comment type="caution">
    <text evidence="2">The sequence shown here is derived from an EMBL/GenBank/DDBJ whole genome shotgun (WGS) entry which is preliminary data.</text>
</comment>
<protein>
    <submittedName>
        <fullName evidence="2">Cadherin-like domain-containing protein</fullName>
    </submittedName>
</protein>
<feature type="non-terminal residue" evidence="2">
    <location>
        <position position="867"/>
    </location>
</feature>
<dbReference type="Pfam" id="PF01345">
    <property type="entry name" value="DUF11"/>
    <property type="match status" value="1"/>
</dbReference>
<dbReference type="NCBIfam" id="TIGR01451">
    <property type="entry name" value="B_ant_repeat"/>
    <property type="match status" value="1"/>
</dbReference>
<feature type="domain" description="DUF11" evidence="1">
    <location>
        <begin position="786"/>
        <end position="855"/>
    </location>
</feature>
<dbReference type="InterPro" id="IPR047589">
    <property type="entry name" value="DUF11_rpt"/>
</dbReference>
<proteinExistence type="predicted"/>
<reference evidence="2 3" key="1">
    <citation type="submission" date="2020-11" db="EMBL/GenBank/DDBJ databases">
        <title>P. mediterranea TC4 genome.</title>
        <authorList>
            <person name="Molmeret M."/>
        </authorList>
    </citation>
    <scope>NUCLEOTIDE SEQUENCE [LARGE SCALE GENOMIC DNA]</scope>
    <source>
        <strain evidence="2 3">TC4</strain>
    </source>
</reference>
<dbReference type="Pfam" id="PF17963">
    <property type="entry name" value="Big_9"/>
    <property type="match status" value="1"/>
</dbReference>
<keyword evidence="3" id="KW-1185">Reference proteome</keyword>
<dbReference type="Proteomes" id="UP001194729">
    <property type="component" value="Unassembled WGS sequence"/>
</dbReference>
<evidence type="ECO:0000313" key="2">
    <source>
        <dbReference type="EMBL" id="MBF4982849.1"/>
    </source>
</evidence>
<sequence>QIDTELGTNSVSICDNGGTFGDTTDDTFTYQLLVTYDFPPSSGELQINNGALGAIAVSSLDSSTSHTFTVTGPADGSGISVTASFTDDAPCQLSAPNIVTAPSQCSNANGSSGGLKISKSNCDWGYTTTGRYKIQYDITLENEGPNPVKNLSILDDLGLAFNKINPGEISILSSSASSSDPATIVSFSGTYDGVNDLEMLNINPSTELAVDETIDISICLEVLATPDLDQTAVSNLAIVRANDTVLGDAYEANNQDSVTFEENTVILSAGFEVSNPNPTINTDGTYDFQYTITIRNSGTNDATNVQYTDVFDHLSGAGVPINDFDLISSSGGIMANAGFDGASGTLMGSTSDLLPPGTTLAAGAVEFWTYELNVGPTTVTSTRNSQGVITGVDASYATNRTVSDISRRNLDAAHDSEQCSCEQTPVTFRSTPLPVITKTVINNDPAGTIGNRDITFQVEIENGPLSPIDLSNLQITDNIGAMCPGNIVSVSAPVITTSTALTDPVLDPTFTGIGSNDIFQNNTGVLRPGERVIVQYEVEITLPCTSDNTAVFSATDPGDNPVTPVSSSVGINNPPEATDDNDSTQVDTPLVMDVLDNDSDPDSDPIMVTEVEGLAISNGGSPVVLSDGTIVQLVSGELVITPPPGSSAPISFPYIVEDPLGNRDTANVFVTINTCTVTIISLDNVSVCDSNGTTGDFSDDTFTADVVVDFTNPPGSGNLDLTGAGISTSVSVTGLNTSTQHRFSNLTFSADGGAVVLTAAFDNPSGCTDTQNAGTAPDSCSVAQSDIRITKTLNQSGPFAPGDTVSWNIVVSNLGTDTATNVFVTDNPTNVTITNINGGGCTTFPCNLGTITANTPFSDVTIIVTSL</sequence>
<evidence type="ECO:0000259" key="1">
    <source>
        <dbReference type="Pfam" id="PF01345"/>
    </source>
</evidence>
<feature type="non-terminal residue" evidence="2">
    <location>
        <position position="1"/>
    </location>
</feature>
<dbReference type="InterPro" id="IPR001434">
    <property type="entry name" value="OmcB-like_DUF11"/>
</dbReference>
<organism evidence="2 3">
    <name type="scientific">Nonlabens mediterrranea</name>
    <dbReference type="NCBI Taxonomy" id="1419947"/>
    <lineage>
        <taxon>Bacteria</taxon>
        <taxon>Pseudomonadati</taxon>
        <taxon>Bacteroidota</taxon>
        <taxon>Flavobacteriia</taxon>
        <taxon>Flavobacteriales</taxon>
        <taxon>Flavobacteriaceae</taxon>
        <taxon>Nonlabens</taxon>
    </lineage>
</organism>
<gene>
    <name evidence="2" type="ORF">FNJ87_00335</name>
</gene>
<accession>A0ABS0A0F7</accession>
<evidence type="ECO:0000313" key="3">
    <source>
        <dbReference type="Proteomes" id="UP001194729"/>
    </source>
</evidence>